<reference evidence="1 3" key="2">
    <citation type="submission" date="2014-10" db="EMBL/GenBank/DDBJ databases">
        <title>Paracoccus sanguinis sp. nov., isolated from clinical specimens of New York State patients.</title>
        <authorList>
            <person name="Mingle L.A."/>
            <person name="Cole J.A."/>
            <person name="Lapierre P."/>
            <person name="Musser K.A."/>
        </authorList>
    </citation>
    <scope>NUCLEOTIDE SEQUENCE [LARGE SCALE GENOMIC DNA]</scope>
    <source>
        <strain evidence="1 3">5503</strain>
    </source>
</reference>
<keyword evidence="4" id="KW-1185">Reference proteome</keyword>
<dbReference type="OrthoDB" id="5918880at2"/>
<dbReference type="STRING" id="1545044.SAMN05444276_10741"/>
<protein>
    <recommendedName>
        <fullName evidence="5">DUF2478 domain-containing protein</fullName>
    </recommendedName>
</protein>
<name>A0A099G591_9RHOB</name>
<dbReference type="AlphaFoldDB" id="A0A099G591"/>
<dbReference type="Proteomes" id="UP000029858">
    <property type="component" value="Unassembled WGS sequence"/>
</dbReference>
<dbReference type="Pfam" id="PF10649">
    <property type="entry name" value="DUF2478"/>
    <property type="match status" value="1"/>
</dbReference>
<dbReference type="EMBL" id="FNNA01000007">
    <property type="protein sequence ID" value="SDX47326.1"/>
    <property type="molecule type" value="Genomic_DNA"/>
</dbReference>
<proteinExistence type="predicted"/>
<dbReference type="EMBL" id="JRKQ01000013">
    <property type="protein sequence ID" value="KGJ23036.1"/>
    <property type="molecule type" value="Genomic_DNA"/>
</dbReference>
<reference evidence="4" key="3">
    <citation type="submission" date="2016-10" db="EMBL/GenBank/DDBJ databases">
        <authorList>
            <person name="Varghese N."/>
            <person name="Submissions S."/>
        </authorList>
    </citation>
    <scope>NUCLEOTIDE SEQUENCE [LARGE SCALE GENOMIC DNA]</scope>
    <source>
        <strain evidence="4">DSM 29303</strain>
    </source>
</reference>
<dbReference type="InterPro" id="IPR018912">
    <property type="entry name" value="DUF2478"/>
</dbReference>
<reference evidence="2" key="4">
    <citation type="submission" date="2016-10" db="EMBL/GenBank/DDBJ databases">
        <authorList>
            <person name="de Groot N.N."/>
        </authorList>
    </citation>
    <scope>NUCLEOTIDE SEQUENCE [LARGE SCALE GENOMIC DNA]</scope>
    <source>
        <strain evidence="2">DSM 29303</strain>
    </source>
</reference>
<accession>A0A099GFS1</accession>
<gene>
    <name evidence="1" type="ORF">IX56_04545</name>
    <name evidence="2" type="ORF">SAMN05444276_10741</name>
</gene>
<accession>A0A099G591</accession>
<sequence>MLGYVIHEDRGDPNARMAEIAMSLMADGFRLAGAVQANLDPRHRHECDVELTILGASSAPLRISQSLGRGSHGCRLDSDALERAVAMVAARLTRTTDLLIINKFGKQEASGRGFRDLIGLALSEGVPVLTAVPPAYLPAFLEFADGMAVRLDWDGATDWARGKRPAAA</sequence>
<dbReference type="Proteomes" id="UP000182944">
    <property type="component" value="Unassembled WGS sequence"/>
</dbReference>
<evidence type="ECO:0008006" key="5">
    <source>
        <dbReference type="Google" id="ProtNLM"/>
    </source>
</evidence>
<reference evidence="1 3" key="1">
    <citation type="submission" date="2014-09" db="EMBL/GenBank/DDBJ databases">
        <authorList>
            <person name="McGinnis J.M."/>
            <person name="Wolfgang W.J."/>
        </authorList>
    </citation>
    <scope>NUCLEOTIDE SEQUENCE [LARGE SCALE GENOMIC DNA]</scope>
    <source>
        <strain evidence="1 3">5503</strain>
    </source>
</reference>
<dbReference type="RefSeq" id="WP_036699943.1">
    <property type="nucleotide sequence ID" value="NZ_FNNA01000007.1"/>
</dbReference>
<organism evidence="1 3">
    <name type="scientific">Paracoccus sanguinis</name>
    <dbReference type="NCBI Taxonomy" id="1545044"/>
    <lineage>
        <taxon>Bacteria</taxon>
        <taxon>Pseudomonadati</taxon>
        <taxon>Pseudomonadota</taxon>
        <taxon>Alphaproteobacteria</taxon>
        <taxon>Rhodobacterales</taxon>
        <taxon>Paracoccaceae</taxon>
        <taxon>Paracoccus</taxon>
    </lineage>
</organism>
<evidence type="ECO:0000313" key="2">
    <source>
        <dbReference type="EMBL" id="SDX47326.1"/>
    </source>
</evidence>
<evidence type="ECO:0000313" key="3">
    <source>
        <dbReference type="Proteomes" id="UP000029858"/>
    </source>
</evidence>
<evidence type="ECO:0000313" key="1">
    <source>
        <dbReference type="EMBL" id="KGJ23036.1"/>
    </source>
</evidence>
<accession>A0A099GJZ4</accession>
<evidence type="ECO:0000313" key="4">
    <source>
        <dbReference type="Proteomes" id="UP000182944"/>
    </source>
</evidence>